<dbReference type="PANTHER" id="PTHR11603:SF147">
    <property type="entry name" value="MEMBRANE PROTEIN"/>
    <property type="match status" value="1"/>
</dbReference>
<sequence>MKMLIDVAVCDISAIRSRFILDLVSGGKITSKIIIPEEVVNSIRKDVKKGNYLVLENFANLKNIADQVGVTIEIRKEDRKVSDDEESVLYMAMSDKYPLVTSNENLAKIAKAMGIEVLYGKATKIQGDPIFVKYFNENVMSVHLKEGLMPRGKIGKPGSWYLQTLEDKIMDINELEKIIEDIFERVDEEGFIELDRESSKILMLRNYRIIITYPPFSDRLELTITKKLVDLEIEDYQLSQKLIKRLKERAEGILIAGAPGMGKTTFARALAKFYLRENKIIKTIESPRDLCLPPTVTQYSKSKVSSEELHDVLLLSRPDYTFFDEMRDTEDFKIFTDLRLAGVGMVGVVHAASPIDAIQRFIGRVELGMIPSIIDTVIFINKGAVEKVYELEAKVKIPHGLTESDLTRPVLQVRDFETKEVEYEIYVFGERTFVIPLKAKKEESMIESIILKLLERYLPIEEVTLETNDKGVIVNIPSNRMNYIAKRCRRKIQKLEEKTGVRITLKAI</sequence>
<dbReference type="Proteomes" id="UP000317265">
    <property type="component" value="Unassembled WGS sequence"/>
</dbReference>
<dbReference type="Pfam" id="PF00437">
    <property type="entry name" value="T2SSE"/>
    <property type="match status" value="1"/>
</dbReference>
<reference evidence="3 5" key="1">
    <citation type="journal article" date="2019" name="Nat. Microbiol.">
        <title>Expanding anaerobic alkane metabolism in the domain of Archaea.</title>
        <authorList>
            <person name="Wang Y."/>
            <person name="Wegener G."/>
            <person name="Hou J."/>
            <person name="Wang F."/>
            <person name="Xiao X."/>
        </authorList>
    </citation>
    <scope>NUCLEOTIDE SEQUENCE [LARGE SCALE GENOMIC DNA]</scope>
    <source>
        <strain evidence="3">WYZ-LMO11</strain>
    </source>
</reference>
<evidence type="ECO:0000259" key="1">
    <source>
        <dbReference type="Pfam" id="PF00437"/>
    </source>
</evidence>
<dbReference type="InterPro" id="IPR029060">
    <property type="entry name" value="PIN-like_dom_sf"/>
</dbReference>
<evidence type="ECO:0000313" key="3">
    <source>
        <dbReference type="EMBL" id="TDA40444.1"/>
    </source>
</evidence>
<evidence type="ECO:0000313" key="5">
    <source>
        <dbReference type="Proteomes" id="UP000317265"/>
    </source>
</evidence>
<dbReference type="EMBL" id="RXIH01000010">
    <property type="protein sequence ID" value="RZN57216.1"/>
    <property type="molecule type" value="Genomic_DNA"/>
</dbReference>
<dbReference type="Gene3D" id="3.40.50.1010">
    <property type="entry name" value="5'-nuclease"/>
    <property type="match status" value="1"/>
</dbReference>
<dbReference type="AlphaFoldDB" id="A0A520KGJ8"/>
<evidence type="ECO:0000313" key="4">
    <source>
        <dbReference type="Proteomes" id="UP000316080"/>
    </source>
</evidence>
<dbReference type="PANTHER" id="PTHR11603">
    <property type="entry name" value="AAA FAMILY ATPASE"/>
    <property type="match status" value="1"/>
</dbReference>
<comment type="caution">
    <text evidence="2">The sequence shown here is derived from an EMBL/GenBank/DDBJ whole genome shotgun (WGS) entry which is preliminary data.</text>
</comment>
<dbReference type="InterPro" id="IPR052041">
    <property type="entry name" value="Nucleic_acid_metab_PIN/TRAM"/>
</dbReference>
<dbReference type="SUPFAM" id="SSF88723">
    <property type="entry name" value="PIN domain-like"/>
    <property type="match status" value="1"/>
</dbReference>
<protein>
    <submittedName>
        <fullName evidence="2">ATPase</fullName>
    </submittedName>
</protein>
<dbReference type="Proteomes" id="UP000316080">
    <property type="component" value="Unassembled WGS sequence"/>
</dbReference>
<evidence type="ECO:0000313" key="2">
    <source>
        <dbReference type="EMBL" id="RZN57216.1"/>
    </source>
</evidence>
<organism evidence="2 4">
    <name type="scientific">Thermoproteota archaeon</name>
    <dbReference type="NCBI Taxonomy" id="2056631"/>
    <lineage>
        <taxon>Archaea</taxon>
        <taxon>Thermoproteota</taxon>
    </lineage>
</organism>
<accession>A0A520KGJ8</accession>
<gene>
    <name evidence="3" type="ORF">DSO09_00595</name>
    <name evidence="2" type="ORF">EF809_01305</name>
</gene>
<dbReference type="InterPro" id="IPR027417">
    <property type="entry name" value="P-loop_NTPase"/>
</dbReference>
<reference evidence="2 4" key="2">
    <citation type="journal article" date="2019" name="Nat. Microbiol.">
        <title>Wide diversity of methane and short-chain alkane metabolisms in uncultured archaea.</title>
        <authorList>
            <person name="Borrel G."/>
            <person name="Adam P.S."/>
            <person name="McKay L.J."/>
            <person name="Chen L.X."/>
            <person name="Sierra-Garcia I.N."/>
            <person name="Sieber C.M."/>
            <person name="Letourneur Q."/>
            <person name="Ghozlane A."/>
            <person name="Andersen G.L."/>
            <person name="Li W.J."/>
            <person name="Hallam S.J."/>
            <person name="Muyzer G."/>
            <person name="de Oliveira V.M."/>
            <person name="Inskeep W.P."/>
            <person name="Banfield J.F."/>
            <person name="Gribaldo S."/>
        </authorList>
    </citation>
    <scope>NUCLEOTIDE SEQUENCE [LARGE SCALE GENOMIC DNA]</scope>
    <source>
        <strain evidence="2">Verst-YHS</strain>
    </source>
</reference>
<dbReference type="Gene3D" id="3.40.50.300">
    <property type="entry name" value="P-loop containing nucleotide triphosphate hydrolases"/>
    <property type="match status" value="1"/>
</dbReference>
<proteinExistence type="predicted"/>
<dbReference type="InterPro" id="IPR001482">
    <property type="entry name" value="T2SS/T4SS_dom"/>
</dbReference>
<dbReference type="EMBL" id="QNVI01000005">
    <property type="protein sequence ID" value="TDA40444.1"/>
    <property type="molecule type" value="Genomic_DNA"/>
</dbReference>
<dbReference type="NCBIfam" id="NF010335">
    <property type="entry name" value="PRK13764.1"/>
    <property type="match status" value="1"/>
</dbReference>
<feature type="domain" description="Bacterial type II secretion system protein E" evidence="1">
    <location>
        <begin position="231"/>
        <end position="362"/>
    </location>
</feature>
<name>A0A520KGJ8_9CREN</name>
<dbReference type="SUPFAM" id="SSF52540">
    <property type="entry name" value="P-loop containing nucleoside triphosphate hydrolases"/>
    <property type="match status" value="1"/>
</dbReference>